<gene>
    <name evidence="1" type="ORF">SAMN05216258_109240</name>
</gene>
<organism evidence="1 2">
    <name type="scientific">Albimonas pacifica</name>
    <dbReference type="NCBI Taxonomy" id="1114924"/>
    <lineage>
        <taxon>Bacteria</taxon>
        <taxon>Pseudomonadati</taxon>
        <taxon>Pseudomonadota</taxon>
        <taxon>Alphaproteobacteria</taxon>
        <taxon>Rhodobacterales</taxon>
        <taxon>Paracoccaceae</taxon>
        <taxon>Albimonas</taxon>
    </lineage>
</organism>
<reference evidence="1 2" key="1">
    <citation type="submission" date="2016-10" db="EMBL/GenBank/DDBJ databases">
        <authorList>
            <person name="de Groot N.N."/>
        </authorList>
    </citation>
    <scope>NUCLEOTIDE SEQUENCE [LARGE SCALE GENOMIC DNA]</scope>
    <source>
        <strain evidence="1 2">CGMCC 1.11030</strain>
    </source>
</reference>
<proteinExistence type="predicted"/>
<dbReference type="AlphaFoldDB" id="A0A1I3L7W7"/>
<dbReference type="Proteomes" id="UP000199377">
    <property type="component" value="Unassembled WGS sequence"/>
</dbReference>
<dbReference type="RefSeq" id="WP_092862924.1">
    <property type="nucleotide sequence ID" value="NZ_FOQH01000009.1"/>
</dbReference>
<sequence length="123" mass="13436">MFAFLRRPAGAAAHPDDWVARLFAKFAAAEARGGEPVRVAADLVANPERLLSEQLRELVRAQMTAEGIGARAFEKKHGIKAWALRGFLDPARHQEPGLDRAGEFCAALGLELVIRPKTPEAPR</sequence>
<keyword evidence="2" id="KW-1185">Reference proteome</keyword>
<evidence type="ECO:0000313" key="1">
    <source>
        <dbReference type="EMBL" id="SFI80606.1"/>
    </source>
</evidence>
<protein>
    <submittedName>
        <fullName evidence="1">Uncharacterized protein</fullName>
    </submittedName>
</protein>
<name>A0A1I3L7W7_9RHOB</name>
<accession>A0A1I3L7W7</accession>
<dbReference type="STRING" id="1114924.SAMN05216258_109240"/>
<evidence type="ECO:0000313" key="2">
    <source>
        <dbReference type="Proteomes" id="UP000199377"/>
    </source>
</evidence>
<dbReference type="EMBL" id="FOQH01000009">
    <property type="protein sequence ID" value="SFI80606.1"/>
    <property type="molecule type" value="Genomic_DNA"/>
</dbReference>